<dbReference type="RefSeq" id="WP_067532507.1">
    <property type="nucleotide sequence ID" value="NZ_AP025567.1"/>
</dbReference>
<evidence type="ECO:0000313" key="7">
    <source>
        <dbReference type="Proteomes" id="UP000284841"/>
    </source>
</evidence>
<dbReference type="Pfam" id="PF00027">
    <property type="entry name" value="cNMP_binding"/>
    <property type="match status" value="1"/>
</dbReference>
<evidence type="ECO:0000259" key="5">
    <source>
        <dbReference type="PROSITE" id="PS51063"/>
    </source>
</evidence>
<dbReference type="PROSITE" id="PS51063">
    <property type="entry name" value="HTH_CRP_2"/>
    <property type="match status" value="1"/>
</dbReference>
<dbReference type="PROSITE" id="PS50042">
    <property type="entry name" value="CNMP_BINDING_3"/>
    <property type="match status" value="1"/>
</dbReference>
<dbReference type="GO" id="GO:0003700">
    <property type="term" value="F:DNA-binding transcription factor activity"/>
    <property type="evidence" value="ECO:0007669"/>
    <property type="project" value="TreeGrafter"/>
</dbReference>
<evidence type="ECO:0000256" key="3">
    <source>
        <dbReference type="ARBA" id="ARBA00023163"/>
    </source>
</evidence>
<evidence type="ECO:0000259" key="4">
    <source>
        <dbReference type="PROSITE" id="PS50042"/>
    </source>
</evidence>
<evidence type="ECO:0000313" key="6">
    <source>
        <dbReference type="EMBL" id="RHJ85153.1"/>
    </source>
</evidence>
<feature type="domain" description="HTH crp-type" evidence="5">
    <location>
        <begin position="154"/>
        <end position="222"/>
    </location>
</feature>
<dbReference type="SUPFAM" id="SSF51206">
    <property type="entry name" value="cAMP-binding domain-like"/>
    <property type="match status" value="1"/>
</dbReference>
<dbReference type="InterPro" id="IPR036390">
    <property type="entry name" value="WH_DNA-bd_sf"/>
</dbReference>
<protein>
    <submittedName>
        <fullName evidence="6">Crp/Fnr family transcriptional regulator</fullName>
    </submittedName>
</protein>
<sequence length="222" mass="25642">MKKVCDAMKKSVLFWDIKEEDLERVISCFDVKLSRYDRDEFVIHQGERAKGVGLVVSGQLHIIREDFLGNREILTEVGAGDIFDEVYAVLADEYQSIAVVAVQPTEAAFFSIDKMLTTCSSNCTFHNIIIKNMLRVMAQKNLMLTRKMAHLSRKSIREKLVSYLSDESSRQGKREIKIPFNRQQLADYLSVERSALSRELSKMKEEGLIEFYKNQFVLYHVT</sequence>
<keyword evidence="3" id="KW-0804">Transcription</keyword>
<dbReference type="CDD" id="cd00038">
    <property type="entry name" value="CAP_ED"/>
    <property type="match status" value="1"/>
</dbReference>
<dbReference type="OrthoDB" id="9774616at2"/>
<dbReference type="InterPro" id="IPR050397">
    <property type="entry name" value="Env_Response_Regulators"/>
</dbReference>
<keyword evidence="2" id="KW-0238">DNA-binding</keyword>
<dbReference type="GO" id="GO:0005829">
    <property type="term" value="C:cytosol"/>
    <property type="evidence" value="ECO:0007669"/>
    <property type="project" value="TreeGrafter"/>
</dbReference>
<organism evidence="6 7">
    <name type="scientific">Emergencia timonensis</name>
    <dbReference type="NCBI Taxonomy" id="1776384"/>
    <lineage>
        <taxon>Bacteria</taxon>
        <taxon>Bacillati</taxon>
        <taxon>Bacillota</taxon>
        <taxon>Clostridia</taxon>
        <taxon>Peptostreptococcales</taxon>
        <taxon>Anaerovoracaceae</taxon>
        <taxon>Emergencia</taxon>
    </lineage>
</organism>
<dbReference type="InterPro" id="IPR014710">
    <property type="entry name" value="RmlC-like_jellyroll"/>
</dbReference>
<dbReference type="InterPro" id="IPR018490">
    <property type="entry name" value="cNMP-bd_dom_sf"/>
</dbReference>
<reference evidence="6 7" key="1">
    <citation type="submission" date="2018-08" db="EMBL/GenBank/DDBJ databases">
        <title>A genome reference for cultivated species of the human gut microbiota.</title>
        <authorList>
            <person name="Zou Y."/>
            <person name="Xue W."/>
            <person name="Luo G."/>
        </authorList>
    </citation>
    <scope>NUCLEOTIDE SEQUENCE [LARGE SCALE GENOMIC DNA]</scope>
    <source>
        <strain evidence="6 7">AM07-24</strain>
    </source>
</reference>
<dbReference type="GO" id="GO:0003677">
    <property type="term" value="F:DNA binding"/>
    <property type="evidence" value="ECO:0007669"/>
    <property type="project" value="UniProtKB-KW"/>
</dbReference>
<gene>
    <name evidence="6" type="ORF">DW099_15755</name>
</gene>
<dbReference type="SMART" id="SM00419">
    <property type="entry name" value="HTH_CRP"/>
    <property type="match status" value="1"/>
</dbReference>
<dbReference type="GeneID" id="83002592"/>
<keyword evidence="7" id="KW-1185">Reference proteome</keyword>
<proteinExistence type="predicted"/>
<dbReference type="Proteomes" id="UP000284841">
    <property type="component" value="Unassembled WGS sequence"/>
</dbReference>
<dbReference type="SUPFAM" id="SSF46785">
    <property type="entry name" value="Winged helix' DNA-binding domain"/>
    <property type="match status" value="1"/>
</dbReference>
<dbReference type="Pfam" id="PF13545">
    <property type="entry name" value="HTH_Crp_2"/>
    <property type="match status" value="1"/>
</dbReference>
<accession>A0A415DX02</accession>
<dbReference type="InterPro" id="IPR012318">
    <property type="entry name" value="HTH_CRP"/>
</dbReference>
<dbReference type="Gene3D" id="2.60.120.10">
    <property type="entry name" value="Jelly Rolls"/>
    <property type="match status" value="1"/>
</dbReference>
<evidence type="ECO:0000256" key="2">
    <source>
        <dbReference type="ARBA" id="ARBA00023125"/>
    </source>
</evidence>
<dbReference type="InterPro" id="IPR000595">
    <property type="entry name" value="cNMP-bd_dom"/>
</dbReference>
<dbReference type="STRING" id="1776384.GCA_900086585_00163"/>
<keyword evidence="1" id="KW-0805">Transcription regulation</keyword>
<dbReference type="PANTHER" id="PTHR24567:SF58">
    <property type="entry name" value="CYCLIC AMP-BINDING REGULATORY PROTEIN"/>
    <property type="match status" value="1"/>
</dbReference>
<feature type="domain" description="Cyclic nucleotide-binding" evidence="4">
    <location>
        <begin position="13"/>
        <end position="114"/>
    </location>
</feature>
<comment type="caution">
    <text evidence="6">The sequence shown here is derived from an EMBL/GenBank/DDBJ whole genome shotgun (WGS) entry which is preliminary data.</text>
</comment>
<dbReference type="PANTHER" id="PTHR24567">
    <property type="entry name" value="CRP FAMILY TRANSCRIPTIONAL REGULATORY PROTEIN"/>
    <property type="match status" value="1"/>
</dbReference>
<dbReference type="AlphaFoldDB" id="A0A415DX02"/>
<name>A0A415DX02_9FIRM</name>
<dbReference type="EMBL" id="QRMS01000005">
    <property type="protein sequence ID" value="RHJ85153.1"/>
    <property type="molecule type" value="Genomic_DNA"/>
</dbReference>
<evidence type="ECO:0000256" key="1">
    <source>
        <dbReference type="ARBA" id="ARBA00023015"/>
    </source>
</evidence>